<dbReference type="Proteomes" id="UP000308600">
    <property type="component" value="Unassembled WGS sequence"/>
</dbReference>
<evidence type="ECO:0000313" key="1">
    <source>
        <dbReference type="EMBL" id="TFK70376.1"/>
    </source>
</evidence>
<accession>A0ACD3AXN9</accession>
<reference evidence="1 2" key="1">
    <citation type="journal article" date="2019" name="Nat. Ecol. Evol.">
        <title>Megaphylogeny resolves global patterns of mushroom evolution.</title>
        <authorList>
            <person name="Varga T."/>
            <person name="Krizsan K."/>
            <person name="Foldi C."/>
            <person name="Dima B."/>
            <person name="Sanchez-Garcia M."/>
            <person name="Sanchez-Ramirez S."/>
            <person name="Szollosi G.J."/>
            <person name="Szarkandi J.G."/>
            <person name="Papp V."/>
            <person name="Albert L."/>
            <person name="Andreopoulos W."/>
            <person name="Angelini C."/>
            <person name="Antonin V."/>
            <person name="Barry K.W."/>
            <person name="Bougher N.L."/>
            <person name="Buchanan P."/>
            <person name="Buyck B."/>
            <person name="Bense V."/>
            <person name="Catcheside P."/>
            <person name="Chovatia M."/>
            <person name="Cooper J."/>
            <person name="Damon W."/>
            <person name="Desjardin D."/>
            <person name="Finy P."/>
            <person name="Geml J."/>
            <person name="Haridas S."/>
            <person name="Hughes K."/>
            <person name="Justo A."/>
            <person name="Karasinski D."/>
            <person name="Kautmanova I."/>
            <person name="Kiss B."/>
            <person name="Kocsube S."/>
            <person name="Kotiranta H."/>
            <person name="LaButti K.M."/>
            <person name="Lechner B.E."/>
            <person name="Liimatainen K."/>
            <person name="Lipzen A."/>
            <person name="Lukacs Z."/>
            <person name="Mihaltcheva S."/>
            <person name="Morgado L.N."/>
            <person name="Niskanen T."/>
            <person name="Noordeloos M.E."/>
            <person name="Ohm R.A."/>
            <person name="Ortiz-Santana B."/>
            <person name="Ovrebo C."/>
            <person name="Racz N."/>
            <person name="Riley R."/>
            <person name="Savchenko A."/>
            <person name="Shiryaev A."/>
            <person name="Soop K."/>
            <person name="Spirin V."/>
            <person name="Szebenyi C."/>
            <person name="Tomsovsky M."/>
            <person name="Tulloss R.E."/>
            <person name="Uehling J."/>
            <person name="Grigoriev I.V."/>
            <person name="Vagvolgyi C."/>
            <person name="Papp T."/>
            <person name="Martin F.M."/>
            <person name="Miettinen O."/>
            <person name="Hibbett D.S."/>
            <person name="Nagy L.G."/>
        </authorList>
    </citation>
    <scope>NUCLEOTIDE SEQUENCE [LARGE SCALE GENOMIC DNA]</scope>
    <source>
        <strain evidence="1 2">NL-1719</strain>
    </source>
</reference>
<gene>
    <name evidence="1" type="ORF">BDN72DRAFT_896505</name>
</gene>
<name>A0ACD3AXN9_9AGAR</name>
<proteinExistence type="predicted"/>
<evidence type="ECO:0000313" key="2">
    <source>
        <dbReference type="Proteomes" id="UP000308600"/>
    </source>
</evidence>
<keyword evidence="2" id="KW-1185">Reference proteome</keyword>
<protein>
    <submittedName>
        <fullName evidence="1">Uncharacterized protein</fullName>
    </submittedName>
</protein>
<dbReference type="EMBL" id="ML208314">
    <property type="protein sequence ID" value="TFK70376.1"/>
    <property type="molecule type" value="Genomic_DNA"/>
</dbReference>
<organism evidence="1 2">
    <name type="scientific">Pluteus cervinus</name>
    <dbReference type="NCBI Taxonomy" id="181527"/>
    <lineage>
        <taxon>Eukaryota</taxon>
        <taxon>Fungi</taxon>
        <taxon>Dikarya</taxon>
        <taxon>Basidiomycota</taxon>
        <taxon>Agaricomycotina</taxon>
        <taxon>Agaricomycetes</taxon>
        <taxon>Agaricomycetidae</taxon>
        <taxon>Agaricales</taxon>
        <taxon>Pluteineae</taxon>
        <taxon>Pluteaceae</taxon>
        <taxon>Pluteus</taxon>
    </lineage>
</organism>
<sequence>MGFFSSRKSSDDNITTSASTSTAAAPTPPEKGVVQVIRSRFYGKQKGKEREQQASAASFKPHGVSVADALSKPIPPLPSPQTTPLKRGITIRTAPLSSAGPSKPRSYHDLRVRPSSPTKGRGTPLQYSTTKSLPASPVHTRDNSFTPTSVMGVPSSPGSKLRKQTDNVTVTLAQRLNELATANTEGLLNDDEYRLLRQNLFERFSTTTAVPTENPVVPVARTRPRPAGSTPISRPTSGVTSNFQVDFNTHRPPSVQSKSSLASGVTSLLRRATGRRTASGSKDFSDTSSMVSNQSSSSKFFKLPRALTKKSSSASVHTVASRQADAVSITGMGSTSDHMSHLSHSGTRSLTGSIRRQANPPSSYRALGTDSRFAGSTSNVFNDEHLQTSQEIQDEITAVQAEAKRLMDAFHGLELTTMTKNQRRPRLGIPFPSEEGAQGPDSPWTLTSDGQYQRRVPLGDSDTMSVKSGTSTNTSPSMSRSAYSSRRAGVVRGKSLVTSLALNNGSRPGSIHRKGSFSSVASQERRPMKSSAAPPVPALPTAYGHLTASNASSVSLARSAGHGYTMAAVPENDSTSVSLMVAPVVDSEVEDIRRRREEVQSRYDARLEYLRAKLKGAQLHEKLVKK</sequence>